<evidence type="ECO:0000256" key="1">
    <source>
        <dbReference type="ARBA" id="ARBA00005536"/>
    </source>
</evidence>
<sequence length="1206" mass="134624">MMSVKCHEKFKNCIRKVKKTGKSGFSRACPYETAMSTMIQGMDMAILFSQMGTPNKTSLKLAVARTKLLKNKKGSSLVVMKRELAQLLEAGQERTARIRVEHVVREENSISAYDLIEIYCELIVARLPIIESQKTCPNDLKEAICSIIFASPRCADLPELQDVRKHFTAKYGKEFISSALELRPNCGVSRLMIEKLSVQAPNGETKIKILTAIAREHNVNWNPEAFEEKELKPREDLLNGPSTVENSSKILVEPPNVRPPPTQQRVHETYVRFPEKNVTGSSPSPNLSNPPSASNISTSSTSHPELRNSESASRGKDYGDSYPENGNYSSINRRNTNMEFKDAASAARVAAESAERASMAARAAVELSNLENVTRGSSVEPKHDRFESYRGEKFENSSKPRVVEETSSPRRIDPRVEDRQRYRNMTHTTEGISDDKLVTKRRSGLSASRTSVNSIDDSAISNLQKENAYSQRNSDEEVSSSDWHFEKREKGDIIGEAVIKEQSRQTEVESEKWQGHFIDSRDEGLLKQHKKSLSSHSHVNADDDGDDYGIEKQYKKSSSSHSHLRIDDDGGEESSVSVIQADIQKGNFSTVYDDYTIGKQYKKSPSSHSRLSTDDDGGEESSVSTIQADVQKGNSATVYDDYGSEDDGGLGSPVPFFSENITTVGRKEQERESPKEKSGEYSNLFVPPSSLDFSENVTKETVPTQSNPAYDDSDGTDSEIEKRNNDLLSRSPSPPETFEKIRGSTKSTLIEKEVVESFRGELKSEDSFSRKKETAKVNFRGESRPSPRHIRSPRTAELPNEDPFYSAVVEEQPKPLSTSRVRMRNNFSPPRSHDDKQDLEVPNYSISESEQELILGKLTGGFRNKGYTRPPYNRDPPKDTSTTSITDPPISLNQQTYGDSYSDEAEVLPRKNISGVSSGVSRRTRDAPVTSQRRMSSSKKSYDNHDDQALSSTRAEGTGNIENSEFSRVDNLVEQKLIKHRARRQVLASDETRDSAQLGSKSTNSLSNIVASENMRSSKSSSLPVKTTIRDNSRFSRDKLSVEQEPSKPAIRREVLDHDENPKLFQWVSKVEESYNPRSTASENTETSKSSSSPLILGNRENSKLSGVHLSVDQEPVKPRTRKEISVRDENPKLSQLSSKVEESSNTPNTEASKNAESPKASNLSEESKSKENPQKRAPHVHPKLPDYEAMAAHFASLRSNVRSGQ</sequence>
<feature type="compositionally biased region" description="Polar residues" evidence="2">
    <location>
        <begin position="949"/>
        <end position="962"/>
    </location>
</feature>
<dbReference type="PANTHER" id="PTHR12161">
    <property type="entry name" value="IST1 FAMILY MEMBER"/>
    <property type="match status" value="1"/>
</dbReference>
<feature type="region of interest" description="Disordered" evidence="2">
    <location>
        <begin position="759"/>
        <end position="847"/>
    </location>
</feature>
<feature type="compositionally biased region" description="Basic and acidic residues" evidence="2">
    <location>
        <begin position="265"/>
        <end position="275"/>
    </location>
</feature>
<dbReference type="EMBL" id="JACGCM010002611">
    <property type="protein sequence ID" value="KAF6138198.1"/>
    <property type="molecule type" value="Genomic_DNA"/>
</dbReference>
<comment type="similarity">
    <text evidence="1">Belongs to the IST1 family.</text>
</comment>
<feature type="region of interest" description="Disordered" evidence="2">
    <location>
        <begin position="225"/>
        <end position="334"/>
    </location>
</feature>
<proteinExistence type="inferred from homology"/>
<feature type="region of interest" description="Disordered" evidence="2">
    <location>
        <begin position="466"/>
        <end position="486"/>
    </location>
</feature>
<protein>
    <recommendedName>
        <fullName evidence="5">Regulator of Vps4 activity in the MVB pathway protein</fullName>
    </recommendedName>
</protein>
<feature type="compositionally biased region" description="Basic and acidic residues" evidence="2">
    <location>
        <begin position="665"/>
        <end position="679"/>
    </location>
</feature>
<feature type="region of interest" description="Disordered" evidence="2">
    <location>
        <begin position="374"/>
        <end position="452"/>
    </location>
</feature>
<feature type="compositionally biased region" description="Basic and acidic residues" evidence="2">
    <location>
        <begin position="759"/>
        <end position="785"/>
    </location>
</feature>
<feature type="compositionally biased region" description="Basic and acidic residues" evidence="2">
    <location>
        <begin position="380"/>
        <end position="421"/>
    </location>
</feature>
<dbReference type="InterPro" id="IPR042277">
    <property type="entry name" value="IST1-like"/>
</dbReference>
<feature type="region of interest" description="Disordered" evidence="2">
    <location>
        <begin position="527"/>
        <end position="578"/>
    </location>
</feature>
<evidence type="ECO:0000313" key="4">
    <source>
        <dbReference type="Proteomes" id="UP000541444"/>
    </source>
</evidence>
<dbReference type="OrthoDB" id="29853at2759"/>
<feature type="compositionally biased region" description="Basic and acidic residues" evidence="2">
    <location>
        <begin position="304"/>
        <end position="319"/>
    </location>
</feature>
<feature type="compositionally biased region" description="Low complexity" evidence="2">
    <location>
        <begin position="1079"/>
        <end position="1093"/>
    </location>
</feature>
<dbReference type="AlphaFoldDB" id="A0A7J7L6M2"/>
<dbReference type="GO" id="GO:0015031">
    <property type="term" value="P:protein transport"/>
    <property type="evidence" value="ECO:0007669"/>
    <property type="project" value="InterPro"/>
</dbReference>
<dbReference type="InterPro" id="IPR005061">
    <property type="entry name" value="Ist1"/>
</dbReference>
<feature type="compositionally biased region" description="Basic and acidic residues" evidence="2">
    <location>
        <begin position="226"/>
        <end position="237"/>
    </location>
</feature>
<feature type="compositionally biased region" description="Polar residues" evidence="2">
    <location>
        <begin position="995"/>
        <end position="1025"/>
    </location>
</feature>
<feature type="compositionally biased region" description="Basic and acidic residues" evidence="2">
    <location>
        <begin position="1166"/>
        <end position="1175"/>
    </location>
</feature>
<feature type="compositionally biased region" description="Polar residues" evidence="2">
    <location>
        <begin position="324"/>
        <end position="334"/>
    </location>
</feature>
<feature type="region of interest" description="Disordered" evidence="2">
    <location>
        <begin position="860"/>
        <end position="962"/>
    </location>
</feature>
<feature type="compositionally biased region" description="Polar residues" evidence="2">
    <location>
        <begin position="1133"/>
        <end position="1164"/>
    </location>
</feature>
<organism evidence="3 4">
    <name type="scientific">Kingdonia uniflora</name>
    <dbReference type="NCBI Taxonomy" id="39325"/>
    <lineage>
        <taxon>Eukaryota</taxon>
        <taxon>Viridiplantae</taxon>
        <taxon>Streptophyta</taxon>
        <taxon>Embryophyta</taxon>
        <taxon>Tracheophyta</taxon>
        <taxon>Spermatophyta</taxon>
        <taxon>Magnoliopsida</taxon>
        <taxon>Ranunculales</taxon>
        <taxon>Circaeasteraceae</taxon>
        <taxon>Kingdonia</taxon>
    </lineage>
</organism>
<dbReference type="Gene3D" id="1.20.1260.60">
    <property type="entry name" value="Vacuolar protein sorting-associated protein Ist1"/>
    <property type="match status" value="1"/>
</dbReference>
<dbReference type="FunFam" id="1.20.1260.60:FF:000003">
    <property type="entry name" value="IST1-like protein isoform A"/>
    <property type="match status" value="1"/>
</dbReference>
<comment type="caution">
    <text evidence="3">The sequence shown here is derived from an EMBL/GenBank/DDBJ whole genome shotgun (WGS) entry which is preliminary data.</text>
</comment>
<feature type="compositionally biased region" description="Low complexity" evidence="2">
    <location>
        <begin position="879"/>
        <end position="891"/>
    </location>
</feature>
<name>A0A7J7L6M2_9MAGN</name>
<reference evidence="3 4" key="1">
    <citation type="journal article" date="2020" name="IScience">
        <title>Genome Sequencing of the Endangered Kingdonia uniflora (Circaeasteraceae, Ranunculales) Reveals Potential Mechanisms of Evolutionary Specialization.</title>
        <authorList>
            <person name="Sun Y."/>
            <person name="Deng T."/>
            <person name="Zhang A."/>
            <person name="Moore M.J."/>
            <person name="Landis J.B."/>
            <person name="Lin N."/>
            <person name="Zhang H."/>
            <person name="Zhang X."/>
            <person name="Huang J."/>
            <person name="Zhang X."/>
            <person name="Sun H."/>
            <person name="Wang H."/>
        </authorList>
    </citation>
    <scope>NUCLEOTIDE SEQUENCE [LARGE SCALE GENOMIC DNA]</scope>
    <source>
        <strain evidence="3">TB1705</strain>
        <tissue evidence="3">Leaf</tissue>
    </source>
</reference>
<feature type="compositionally biased region" description="Polar residues" evidence="2">
    <location>
        <begin position="621"/>
        <end position="637"/>
    </location>
</feature>
<accession>A0A7J7L6M2</accession>
<keyword evidence="4" id="KW-1185">Reference proteome</keyword>
<dbReference type="PANTHER" id="PTHR12161:SF13">
    <property type="entry name" value="REGULATOR OF VPS4 ACTIVITY IN THE MVB PATHWAY PROTEIN"/>
    <property type="match status" value="1"/>
</dbReference>
<feature type="compositionally biased region" description="Basic and acidic residues" evidence="2">
    <location>
        <begin position="1028"/>
        <end position="1062"/>
    </location>
</feature>
<feature type="compositionally biased region" description="Basic and acidic residues" evidence="2">
    <location>
        <begin position="1115"/>
        <end position="1132"/>
    </location>
</feature>
<dbReference type="Pfam" id="PF03398">
    <property type="entry name" value="Ist1"/>
    <property type="match status" value="1"/>
</dbReference>
<feature type="region of interest" description="Disordered" evidence="2">
    <location>
        <begin position="599"/>
        <end position="746"/>
    </location>
</feature>
<feature type="compositionally biased region" description="Polar residues" evidence="2">
    <location>
        <begin position="815"/>
        <end position="829"/>
    </location>
</feature>
<evidence type="ECO:0000313" key="3">
    <source>
        <dbReference type="EMBL" id="KAF6138198.1"/>
    </source>
</evidence>
<evidence type="ECO:0008006" key="5">
    <source>
        <dbReference type="Google" id="ProtNLM"/>
    </source>
</evidence>
<feature type="compositionally biased region" description="Polar residues" evidence="2">
    <location>
        <begin position="691"/>
        <end position="708"/>
    </location>
</feature>
<feature type="compositionally biased region" description="Low complexity" evidence="2">
    <location>
        <begin position="281"/>
        <end position="302"/>
    </location>
</feature>
<dbReference type="Proteomes" id="UP000541444">
    <property type="component" value="Unassembled WGS sequence"/>
</dbReference>
<feature type="region of interest" description="Disordered" evidence="2">
    <location>
        <begin position="981"/>
        <end position="1192"/>
    </location>
</feature>
<evidence type="ECO:0000256" key="2">
    <source>
        <dbReference type="SAM" id="MobiDB-lite"/>
    </source>
</evidence>
<feature type="compositionally biased region" description="Polar residues" evidence="2">
    <location>
        <begin position="929"/>
        <end position="939"/>
    </location>
</feature>
<feature type="compositionally biased region" description="Polar residues" evidence="2">
    <location>
        <begin position="240"/>
        <end position="249"/>
    </location>
</feature>
<gene>
    <name evidence="3" type="ORF">GIB67_011038</name>
</gene>